<proteinExistence type="predicted"/>
<keyword evidence="5" id="KW-1185">Reference proteome</keyword>
<dbReference type="SUPFAM" id="SSF55347">
    <property type="entry name" value="Glyceraldehyde-3-phosphate dehydrogenase-like, C-terminal domain"/>
    <property type="match status" value="1"/>
</dbReference>
<accession>A0A5C6A0W4</accession>
<feature type="domain" description="GFO/IDH/MocA-like oxidoreductase" evidence="3">
    <location>
        <begin position="195"/>
        <end position="329"/>
    </location>
</feature>
<organism evidence="4 5">
    <name type="scientific">Botrimarina colliarenosi</name>
    <dbReference type="NCBI Taxonomy" id="2528001"/>
    <lineage>
        <taxon>Bacteria</taxon>
        <taxon>Pseudomonadati</taxon>
        <taxon>Planctomycetota</taxon>
        <taxon>Planctomycetia</taxon>
        <taxon>Pirellulales</taxon>
        <taxon>Lacipirellulaceae</taxon>
        <taxon>Botrimarina</taxon>
    </lineage>
</organism>
<comment type="caution">
    <text evidence="4">The sequence shown here is derived from an EMBL/GenBank/DDBJ whole genome shotgun (WGS) entry which is preliminary data.</text>
</comment>
<dbReference type="EMBL" id="SJPR01000009">
    <property type="protein sequence ID" value="TWT92881.1"/>
    <property type="molecule type" value="Genomic_DNA"/>
</dbReference>
<dbReference type="GO" id="GO:0000166">
    <property type="term" value="F:nucleotide binding"/>
    <property type="evidence" value="ECO:0007669"/>
    <property type="project" value="InterPro"/>
</dbReference>
<feature type="signal peptide" evidence="1">
    <location>
        <begin position="1"/>
        <end position="37"/>
    </location>
</feature>
<evidence type="ECO:0000313" key="4">
    <source>
        <dbReference type="EMBL" id="TWT92881.1"/>
    </source>
</evidence>
<dbReference type="InterPro" id="IPR000683">
    <property type="entry name" value="Gfo/Idh/MocA-like_OxRdtase_N"/>
</dbReference>
<dbReference type="InterPro" id="IPR055170">
    <property type="entry name" value="GFO_IDH_MocA-like_dom"/>
</dbReference>
<protein>
    <submittedName>
        <fullName evidence="4">Inositol 2-dehydrogenase</fullName>
        <ecNumber evidence="4">1.1.1.18</ecNumber>
    </submittedName>
</protein>
<dbReference type="EC" id="1.1.1.18" evidence="4"/>
<dbReference type="GO" id="GO:0050112">
    <property type="term" value="F:inositol 2-dehydrogenase (NAD+) activity"/>
    <property type="evidence" value="ECO:0007669"/>
    <property type="project" value="UniProtKB-EC"/>
</dbReference>
<keyword evidence="4" id="KW-0560">Oxidoreductase</keyword>
<dbReference type="InterPro" id="IPR036291">
    <property type="entry name" value="NAD(P)-bd_dom_sf"/>
</dbReference>
<gene>
    <name evidence="4" type="primary">iolG_4</name>
    <name evidence="4" type="ORF">Pla108_40210</name>
</gene>
<sequence precursor="true">MPINPPADSSRRAFLKQSAAVGSTLAAALAASPLARAAHTGADETLRVGLVGCGGRGRGAAIDALNADPGAKLVAVGDAFMDRAKSGLAAIEFEESIADRVAVDSDHTFDGFDCFKKVIDSEVDVILLATPPHFRPEHLAYAVEKGKHVFVEKPISVDMAGAERVAQTCEVAASKGLSIVSGLCWRYDLGVLETMKRIEDGAIGDIVAIESCYNSGTLWHRGDKPDWSRMEYQLRNWLYYTWLSGDIIAEQAIHSLDKTAWLLGDQSPTKAMAMGGRQQRTDPKYGNVFDHFTVFYEYPTGQSVYFTCRQQDGCTMRVDEVVHGTKGKAEILAGRIWTPGGSEWRYDGPKPSMYLNEHVEFFKSIRAGEPINNGHYMVNSTRIAHLGRMAAYTGKTTSWSDAIADPTHLGPQDYSWTDVPEPSVAIPGILAKA</sequence>
<dbReference type="RefSeq" id="WP_146446695.1">
    <property type="nucleotide sequence ID" value="NZ_SJPR01000009.1"/>
</dbReference>
<dbReference type="SUPFAM" id="SSF51735">
    <property type="entry name" value="NAD(P)-binding Rossmann-fold domains"/>
    <property type="match status" value="1"/>
</dbReference>
<dbReference type="InterPro" id="IPR006311">
    <property type="entry name" value="TAT_signal"/>
</dbReference>
<dbReference type="Proteomes" id="UP000317421">
    <property type="component" value="Unassembled WGS sequence"/>
</dbReference>
<name>A0A5C6A0W4_9BACT</name>
<keyword evidence="1" id="KW-0732">Signal</keyword>
<dbReference type="InterPro" id="IPR050463">
    <property type="entry name" value="Gfo/Idh/MocA_oxidrdct_glycsds"/>
</dbReference>
<dbReference type="Gene3D" id="3.30.360.10">
    <property type="entry name" value="Dihydrodipicolinate Reductase, domain 2"/>
    <property type="match status" value="1"/>
</dbReference>
<dbReference type="PANTHER" id="PTHR43818:SF5">
    <property type="entry name" value="OXIDOREDUCTASE FAMILY PROTEIN"/>
    <property type="match status" value="1"/>
</dbReference>
<evidence type="ECO:0000259" key="2">
    <source>
        <dbReference type="Pfam" id="PF01408"/>
    </source>
</evidence>
<dbReference type="Pfam" id="PF22725">
    <property type="entry name" value="GFO_IDH_MocA_C3"/>
    <property type="match status" value="1"/>
</dbReference>
<dbReference type="AlphaFoldDB" id="A0A5C6A0W4"/>
<dbReference type="Pfam" id="PF01408">
    <property type="entry name" value="GFO_IDH_MocA"/>
    <property type="match status" value="1"/>
</dbReference>
<evidence type="ECO:0000256" key="1">
    <source>
        <dbReference type="SAM" id="SignalP"/>
    </source>
</evidence>
<evidence type="ECO:0000313" key="5">
    <source>
        <dbReference type="Proteomes" id="UP000317421"/>
    </source>
</evidence>
<evidence type="ECO:0000259" key="3">
    <source>
        <dbReference type="Pfam" id="PF22725"/>
    </source>
</evidence>
<dbReference type="PROSITE" id="PS51318">
    <property type="entry name" value="TAT"/>
    <property type="match status" value="1"/>
</dbReference>
<feature type="domain" description="Gfo/Idh/MocA-like oxidoreductase N-terminal" evidence="2">
    <location>
        <begin position="46"/>
        <end position="170"/>
    </location>
</feature>
<reference evidence="4 5" key="1">
    <citation type="submission" date="2019-02" db="EMBL/GenBank/DDBJ databases">
        <title>Deep-cultivation of Planctomycetes and their phenomic and genomic characterization uncovers novel biology.</title>
        <authorList>
            <person name="Wiegand S."/>
            <person name="Jogler M."/>
            <person name="Boedeker C."/>
            <person name="Pinto D."/>
            <person name="Vollmers J."/>
            <person name="Rivas-Marin E."/>
            <person name="Kohn T."/>
            <person name="Peeters S.H."/>
            <person name="Heuer A."/>
            <person name="Rast P."/>
            <person name="Oberbeckmann S."/>
            <person name="Bunk B."/>
            <person name="Jeske O."/>
            <person name="Meyerdierks A."/>
            <person name="Storesund J.E."/>
            <person name="Kallscheuer N."/>
            <person name="Luecker S."/>
            <person name="Lage O.M."/>
            <person name="Pohl T."/>
            <person name="Merkel B.J."/>
            <person name="Hornburger P."/>
            <person name="Mueller R.-W."/>
            <person name="Bruemmer F."/>
            <person name="Labrenz M."/>
            <person name="Spormann A.M."/>
            <person name="Op Den Camp H."/>
            <person name="Overmann J."/>
            <person name="Amann R."/>
            <person name="Jetten M.S.M."/>
            <person name="Mascher T."/>
            <person name="Medema M.H."/>
            <person name="Devos D.P."/>
            <person name="Kaster A.-K."/>
            <person name="Ovreas L."/>
            <person name="Rohde M."/>
            <person name="Galperin M.Y."/>
            <person name="Jogler C."/>
        </authorList>
    </citation>
    <scope>NUCLEOTIDE SEQUENCE [LARGE SCALE GENOMIC DNA]</scope>
    <source>
        <strain evidence="4 5">Pla108</strain>
    </source>
</reference>
<dbReference type="Gene3D" id="3.40.50.720">
    <property type="entry name" value="NAD(P)-binding Rossmann-like Domain"/>
    <property type="match status" value="1"/>
</dbReference>
<dbReference type="OrthoDB" id="253515at2"/>
<dbReference type="PANTHER" id="PTHR43818">
    <property type="entry name" value="BCDNA.GH03377"/>
    <property type="match status" value="1"/>
</dbReference>
<feature type="chain" id="PRO_5023031549" evidence="1">
    <location>
        <begin position="38"/>
        <end position="433"/>
    </location>
</feature>